<dbReference type="Proteomes" id="UP000645610">
    <property type="component" value="Unassembled WGS sequence"/>
</dbReference>
<dbReference type="EMBL" id="JADQDP010000002">
    <property type="protein sequence ID" value="MBF9141828.1"/>
    <property type="molecule type" value="Genomic_DNA"/>
</dbReference>
<dbReference type="AlphaFoldDB" id="A0A931BKA9"/>
<evidence type="ECO:0000256" key="2">
    <source>
        <dbReference type="ARBA" id="ARBA00023125"/>
    </source>
</evidence>
<protein>
    <submittedName>
        <fullName evidence="5">AraC family transcriptional regulator</fullName>
    </submittedName>
</protein>
<dbReference type="Pfam" id="PF20240">
    <property type="entry name" value="DUF6597"/>
    <property type="match status" value="1"/>
</dbReference>
<gene>
    <name evidence="5" type="ORF">I2I01_09300</name>
</gene>
<dbReference type="InterPro" id="IPR018060">
    <property type="entry name" value="HTH_AraC"/>
</dbReference>
<reference evidence="5 6" key="1">
    <citation type="submission" date="2020-11" db="EMBL/GenBank/DDBJ databases">
        <authorList>
            <person name="Kim M.K."/>
        </authorList>
    </citation>
    <scope>NUCLEOTIDE SEQUENCE [LARGE SCALE GENOMIC DNA]</scope>
    <source>
        <strain evidence="5 6">BT439</strain>
    </source>
</reference>
<name>A0A931BKA9_9BACT</name>
<dbReference type="InterPro" id="IPR046532">
    <property type="entry name" value="DUF6597"/>
</dbReference>
<evidence type="ECO:0000313" key="6">
    <source>
        <dbReference type="Proteomes" id="UP000645610"/>
    </source>
</evidence>
<dbReference type="PANTHER" id="PTHR46796">
    <property type="entry name" value="HTH-TYPE TRANSCRIPTIONAL ACTIVATOR RHAS-RELATED"/>
    <property type="match status" value="1"/>
</dbReference>
<organism evidence="5 6">
    <name type="scientific">Hymenobacter properus</name>
    <dbReference type="NCBI Taxonomy" id="2791026"/>
    <lineage>
        <taxon>Bacteria</taxon>
        <taxon>Pseudomonadati</taxon>
        <taxon>Bacteroidota</taxon>
        <taxon>Cytophagia</taxon>
        <taxon>Cytophagales</taxon>
        <taxon>Hymenobacteraceae</taxon>
        <taxon>Hymenobacter</taxon>
    </lineage>
</organism>
<dbReference type="GO" id="GO:0043565">
    <property type="term" value="F:sequence-specific DNA binding"/>
    <property type="evidence" value="ECO:0007669"/>
    <property type="project" value="InterPro"/>
</dbReference>
<keyword evidence="1" id="KW-0805">Transcription regulation</keyword>
<dbReference type="GO" id="GO:0003700">
    <property type="term" value="F:DNA-binding transcription factor activity"/>
    <property type="evidence" value="ECO:0007669"/>
    <property type="project" value="InterPro"/>
</dbReference>
<proteinExistence type="predicted"/>
<evidence type="ECO:0000256" key="3">
    <source>
        <dbReference type="ARBA" id="ARBA00023163"/>
    </source>
</evidence>
<evidence type="ECO:0000313" key="5">
    <source>
        <dbReference type="EMBL" id="MBF9141828.1"/>
    </source>
</evidence>
<feature type="domain" description="HTH araC/xylS-type" evidence="4">
    <location>
        <begin position="165"/>
        <end position="263"/>
    </location>
</feature>
<comment type="caution">
    <text evidence="5">The sequence shown here is derived from an EMBL/GenBank/DDBJ whole genome shotgun (WGS) entry which is preliminary data.</text>
</comment>
<dbReference type="SMART" id="SM00342">
    <property type="entry name" value="HTH_ARAC"/>
    <property type="match status" value="1"/>
</dbReference>
<evidence type="ECO:0000256" key="1">
    <source>
        <dbReference type="ARBA" id="ARBA00023015"/>
    </source>
</evidence>
<accession>A0A931BKA9</accession>
<dbReference type="PROSITE" id="PS01124">
    <property type="entry name" value="HTH_ARAC_FAMILY_2"/>
    <property type="match status" value="1"/>
</dbReference>
<dbReference type="InterPro" id="IPR009057">
    <property type="entry name" value="Homeodomain-like_sf"/>
</dbReference>
<keyword evidence="6" id="KW-1185">Reference proteome</keyword>
<dbReference type="Pfam" id="PF12833">
    <property type="entry name" value="HTH_18"/>
    <property type="match status" value="1"/>
</dbReference>
<dbReference type="Gene3D" id="1.10.10.60">
    <property type="entry name" value="Homeodomain-like"/>
    <property type="match status" value="1"/>
</dbReference>
<dbReference type="RefSeq" id="WP_196286169.1">
    <property type="nucleotide sequence ID" value="NZ_JADQDP010000002.1"/>
</dbReference>
<dbReference type="InterPro" id="IPR050204">
    <property type="entry name" value="AraC_XylS_family_regulators"/>
</dbReference>
<evidence type="ECO:0000259" key="4">
    <source>
        <dbReference type="PROSITE" id="PS01124"/>
    </source>
</evidence>
<keyword evidence="2" id="KW-0238">DNA-binding</keyword>
<sequence>MIYQVTLPHPALQPYVKEYLLCDFDFRGLPEIPTKLLPARAEQSIIFYPGEAFTKVNTDLNKRMVMPHTLLQGQPLTVWHHHYPRTFSLVKVIFQPGGLFHLLGGAPMAEFTDAAIDAEAVFGKEMGELIQQLMNTARYAEMLAVVDAYLVQKFARLRLRHEPIDQLGRWLHTASPAVSLDYLARQACLSFRQFERKFRERMGVSPKLFMRIARFNRAYALKEAAPARDWLDVALACGYADYQHMVKDFKQFAGVTPTLFAEAEARAPEHILLLR</sequence>
<keyword evidence="3" id="KW-0804">Transcription</keyword>
<dbReference type="SUPFAM" id="SSF46689">
    <property type="entry name" value="Homeodomain-like"/>
    <property type="match status" value="1"/>
</dbReference>